<keyword evidence="2" id="KW-1185">Reference proteome</keyword>
<dbReference type="EMBL" id="QPFP01000349">
    <property type="protein sequence ID" value="TEB15661.1"/>
    <property type="molecule type" value="Genomic_DNA"/>
</dbReference>
<protein>
    <submittedName>
        <fullName evidence="1">Uncharacterized protein</fullName>
    </submittedName>
</protein>
<proteinExistence type="predicted"/>
<name>A0A4Y7S395_COPMI</name>
<comment type="caution">
    <text evidence="1">The sequence shown here is derived from an EMBL/GenBank/DDBJ whole genome shotgun (WGS) entry which is preliminary data.</text>
</comment>
<evidence type="ECO:0000313" key="1">
    <source>
        <dbReference type="EMBL" id="TEB15661.1"/>
    </source>
</evidence>
<evidence type="ECO:0000313" key="2">
    <source>
        <dbReference type="Proteomes" id="UP000298030"/>
    </source>
</evidence>
<dbReference type="AlphaFoldDB" id="A0A4Y7S395"/>
<dbReference type="Proteomes" id="UP000298030">
    <property type="component" value="Unassembled WGS sequence"/>
</dbReference>
<accession>A0A4Y7S395</accession>
<gene>
    <name evidence="1" type="ORF">FA13DRAFT_825106</name>
</gene>
<reference evidence="1 2" key="1">
    <citation type="journal article" date="2019" name="Nat. Ecol. Evol.">
        <title>Megaphylogeny resolves global patterns of mushroom evolution.</title>
        <authorList>
            <person name="Varga T."/>
            <person name="Krizsan K."/>
            <person name="Foldi C."/>
            <person name="Dima B."/>
            <person name="Sanchez-Garcia M."/>
            <person name="Sanchez-Ramirez S."/>
            <person name="Szollosi G.J."/>
            <person name="Szarkandi J.G."/>
            <person name="Papp V."/>
            <person name="Albert L."/>
            <person name="Andreopoulos W."/>
            <person name="Angelini C."/>
            <person name="Antonin V."/>
            <person name="Barry K.W."/>
            <person name="Bougher N.L."/>
            <person name="Buchanan P."/>
            <person name="Buyck B."/>
            <person name="Bense V."/>
            <person name="Catcheside P."/>
            <person name="Chovatia M."/>
            <person name="Cooper J."/>
            <person name="Damon W."/>
            <person name="Desjardin D."/>
            <person name="Finy P."/>
            <person name="Geml J."/>
            <person name="Haridas S."/>
            <person name="Hughes K."/>
            <person name="Justo A."/>
            <person name="Karasinski D."/>
            <person name="Kautmanova I."/>
            <person name="Kiss B."/>
            <person name="Kocsube S."/>
            <person name="Kotiranta H."/>
            <person name="LaButti K.M."/>
            <person name="Lechner B.E."/>
            <person name="Liimatainen K."/>
            <person name="Lipzen A."/>
            <person name="Lukacs Z."/>
            <person name="Mihaltcheva S."/>
            <person name="Morgado L.N."/>
            <person name="Niskanen T."/>
            <person name="Noordeloos M.E."/>
            <person name="Ohm R.A."/>
            <person name="Ortiz-Santana B."/>
            <person name="Ovrebo C."/>
            <person name="Racz N."/>
            <person name="Riley R."/>
            <person name="Savchenko A."/>
            <person name="Shiryaev A."/>
            <person name="Soop K."/>
            <person name="Spirin V."/>
            <person name="Szebenyi C."/>
            <person name="Tomsovsky M."/>
            <person name="Tulloss R.E."/>
            <person name="Uehling J."/>
            <person name="Grigoriev I.V."/>
            <person name="Vagvolgyi C."/>
            <person name="Papp T."/>
            <person name="Martin F.M."/>
            <person name="Miettinen O."/>
            <person name="Hibbett D.S."/>
            <person name="Nagy L.G."/>
        </authorList>
    </citation>
    <scope>NUCLEOTIDE SEQUENCE [LARGE SCALE GENOMIC DNA]</scope>
    <source>
        <strain evidence="1 2">FP101781</strain>
    </source>
</reference>
<organism evidence="1 2">
    <name type="scientific">Coprinellus micaceus</name>
    <name type="common">Glistening ink-cap mushroom</name>
    <name type="synonym">Coprinus micaceus</name>
    <dbReference type="NCBI Taxonomy" id="71717"/>
    <lineage>
        <taxon>Eukaryota</taxon>
        <taxon>Fungi</taxon>
        <taxon>Dikarya</taxon>
        <taxon>Basidiomycota</taxon>
        <taxon>Agaricomycotina</taxon>
        <taxon>Agaricomycetes</taxon>
        <taxon>Agaricomycetidae</taxon>
        <taxon>Agaricales</taxon>
        <taxon>Agaricineae</taxon>
        <taxon>Psathyrellaceae</taxon>
        <taxon>Coprinellus</taxon>
    </lineage>
</organism>
<sequence>MDAYIYDVVEPNILFSSSLFAFPVLPTFRAVLQNPDRIPPDHKSAPSPPISPLTWIYNPLRTPLFLCLRTRPPFQALAHKTATSFTSITVSSR</sequence>